<keyword evidence="2" id="KW-0732">Signal</keyword>
<keyword evidence="1" id="KW-0812">Transmembrane</keyword>
<dbReference type="AlphaFoldDB" id="A0A1E1X083"/>
<dbReference type="EMBL" id="GFAC01006556">
    <property type="protein sequence ID" value="JAT92632.1"/>
    <property type="molecule type" value="mRNA"/>
</dbReference>
<name>A0A1E1X083_9ACAR</name>
<keyword evidence="1" id="KW-1133">Transmembrane helix</keyword>
<keyword evidence="1" id="KW-0472">Membrane</keyword>
<accession>A0A1E1X083</accession>
<feature type="signal peptide" evidence="2">
    <location>
        <begin position="1"/>
        <end position="31"/>
    </location>
</feature>
<evidence type="ECO:0000256" key="2">
    <source>
        <dbReference type="SAM" id="SignalP"/>
    </source>
</evidence>
<evidence type="ECO:0000256" key="1">
    <source>
        <dbReference type="SAM" id="Phobius"/>
    </source>
</evidence>
<protein>
    <recommendedName>
        <fullName evidence="4">Secreted protein</fullName>
    </recommendedName>
</protein>
<organism evidence="3">
    <name type="scientific">Amblyomma aureolatum</name>
    <dbReference type="NCBI Taxonomy" id="187763"/>
    <lineage>
        <taxon>Eukaryota</taxon>
        <taxon>Metazoa</taxon>
        <taxon>Ecdysozoa</taxon>
        <taxon>Arthropoda</taxon>
        <taxon>Chelicerata</taxon>
        <taxon>Arachnida</taxon>
        <taxon>Acari</taxon>
        <taxon>Parasitiformes</taxon>
        <taxon>Ixodida</taxon>
        <taxon>Ixodoidea</taxon>
        <taxon>Ixodidae</taxon>
        <taxon>Amblyomminae</taxon>
        <taxon>Amblyomma</taxon>
    </lineage>
</organism>
<evidence type="ECO:0000313" key="3">
    <source>
        <dbReference type="EMBL" id="JAT92632.1"/>
    </source>
</evidence>
<sequence>VHYSGMCVCSVKPCICLSVSLCLCLISQVPSTQNVSCTCLSVSIYFCLISIWCTVLCVYQSTKCFVSLLSDLAFFEVLRRRGDYLKNIELNVKSSVIMYKRKHFLFFIITIFMKYCIC</sequence>
<reference evidence="3" key="1">
    <citation type="journal article" date="2017" name="Front. Cell. Infect. Microbiol.">
        <title>The Distinct Transcriptional Response of the Midgut of Amblyomma sculptum and Amblyomma aureolatum Ticks to Rickettsia rickettsii Correlates to Their Differences in Susceptibility to Infection.</title>
        <authorList>
            <person name="Martins L.A."/>
            <person name="Galletti M.F.B.M."/>
            <person name="Ribeiro J.M."/>
            <person name="Fujita A."/>
            <person name="Costa F.B."/>
            <person name="Labruna M.B."/>
            <person name="Daffre S."/>
            <person name="Fogaca A.C."/>
        </authorList>
    </citation>
    <scope>NUCLEOTIDE SEQUENCE</scope>
</reference>
<feature type="chain" id="PRO_5009115823" description="Secreted protein" evidence="2">
    <location>
        <begin position="32"/>
        <end position="118"/>
    </location>
</feature>
<feature type="transmembrane region" description="Helical" evidence="1">
    <location>
        <begin position="41"/>
        <end position="59"/>
    </location>
</feature>
<proteinExistence type="evidence at transcript level"/>
<evidence type="ECO:0008006" key="4">
    <source>
        <dbReference type="Google" id="ProtNLM"/>
    </source>
</evidence>
<feature type="non-terminal residue" evidence="3">
    <location>
        <position position="1"/>
    </location>
</feature>